<feature type="compositionally biased region" description="Gly residues" evidence="1">
    <location>
        <begin position="410"/>
        <end position="420"/>
    </location>
</feature>
<accession>A0A7W5VMC3</accession>
<comment type="caution">
    <text evidence="3">The sequence shown here is derived from an EMBL/GenBank/DDBJ whole genome shotgun (WGS) entry which is preliminary data.</text>
</comment>
<feature type="compositionally biased region" description="Basic and acidic residues" evidence="1">
    <location>
        <begin position="570"/>
        <end position="586"/>
    </location>
</feature>
<keyword evidence="2" id="KW-1133">Transmembrane helix</keyword>
<feature type="region of interest" description="Disordered" evidence="1">
    <location>
        <begin position="63"/>
        <end position="168"/>
    </location>
</feature>
<reference evidence="3 4" key="1">
    <citation type="submission" date="2020-08" db="EMBL/GenBank/DDBJ databases">
        <title>Sequencing the genomes of 1000 actinobacteria strains.</title>
        <authorList>
            <person name="Klenk H.-P."/>
        </authorList>
    </citation>
    <scope>NUCLEOTIDE SEQUENCE [LARGE SCALE GENOMIC DNA]</scope>
    <source>
        <strain evidence="3 4">DSM 44320</strain>
    </source>
</reference>
<evidence type="ECO:0000256" key="2">
    <source>
        <dbReference type="SAM" id="Phobius"/>
    </source>
</evidence>
<name>A0A7W5VMC3_9ACTN</name>
<evidence type="ECO:0000313" key="3">
    <source>
        <dbReference type="EMBL" id="MBB3730577.1"/>
    </source>
</evidence>
<feature type="compositionally biased region" description="Low complexity" evidence="1">
    <location>
        <begin position="74"/>
        <end position="86"/>
    </location>
</feature>
<dbReference type="Proteomes" id="UP000579945">
    <property type="component" value="Unassembled WGS sequence"/>
</dbReference>
<feature type="compositionally biased region" description="Basic and acidic residues" evidence="1">
    <location>
        <begin position="461"/>
        <end position="470"/>
    </location>
</feature>
<organism evidence="3 4">
    <name type="scientific">Nonomuraea dietziae</name>
    <dbReference type="NCBI Taxonomy" id="65515"/>
    <lineage>
        <taxon>Bacteria</taxon>
        <taxon>Bacillati</taxon>
        <taxon>Actinomycetota</taxon>
        <taxon>Actinomycetes</taxon>
        <taxon>Streptosporangiales</taxon>
        <taxon>Streptosporangiaceae</taxon>
        <taxon>Nonomuraea</taxon>
    </lineage>
</organism>
<feature type="compositionally biased region" description="Polar residues" evidence="1">
    <location>
        <begin position="146"/>
        <end position="166"/>
    </location>
</feature>
<feature type="region of interest" description="Disordered" evidence="1">
    <location>
        <begin position="396"/>
        <end position="642"/>
    </location>
</feature>
<feature type="transmembrane region" description="Helical" evidence="2">
    <location>
        <begin position="186"/>
        <end position="204"/>
    </location>
</feature>
<sequence length="642" mass="67485">MSALLLSLGISGGVVLAAVPLIGQVASASVVARDPDPGDVVPPCDAGETCEPTEVVTTVTITTTLPTPTPTPTDPVTTVTTTVTPTQAKKTSKAPEPEKTTPAPTTPPVTQEQPVQPPPVAPTASSVPPPTTAELEPTFSFPAAQDPSTAQDTGTGTPSTEPTDSEQLVVRNAAPEYNQVDLSRKLGIPALVLVLLALFAVLIFEGRLRRLAHAAAVRRAGPQAPGRHRGDGAPEPYGYPAGPGFAGAVPAYAPIISFVPVQTYPGGPAQYAPVYQQPFPQDPAMYGQQGQTAEYPGYPQHPGQPQTAYTQPAFTEPAYTQPDYPQPGYEQPDYTHAGHQQAGPQDDYAQREHLQHEEPRAERFDAFQPREFHVAGDDPLPSDLMTGHVGREDDVQAYRDGSAEADTAGYRGGLAEGGAAGFLAGPVDGGAADDQDGLVGGAPGYRDEVADSGAGSSGHLAEGREYRDLFEPLVAPDQPPLGDIPPGGDAPFDEPHPGHPVASAPLGVEPSDAEPWQYGAPQYGEASQYGDAPTYGEAPRYGDASQYGDAPRYGETSQHGDASRYGEASQHSDARHYGDAHQHDDVPTSGQASPHGDATPYGDATASSDPSRYGDARRDDEVSQDDRTSIVPMREDRDHREF</sequence>
<dbReference type="AlphaFoldDB" id="A0A7W5VMC3"/>
<evidence type="ECO:0000313" key="4">
    <source>
        <dbReference type="Proteomes" id="UP000579945"/>
    </source>
</evidence>
<feature type="compositionally biased region" description="Low complexity" evidence="1">
    <location>
        <begin position="295"/>
        <end position="306"/>
    </location>
</feature>
<feature type="compositionally biased region" description="Basic and acidic residues" evidence="1">
    <location>
        <begin position="348"/>
        <end position="357"/>
    </location>
</feature>
<keyword evidence="2" id="KW-0812">Transmembrane</keyword>
<keyword evidence="4" id="KW-1185">Reference proteome</keyword>
<feature type="region of interest" description="Disordered" evidence="1">
    <location>
        <begin position="285"/>
        <end position="357"/>
    </location>
</feature>
<dbReference type="EMBL" id="JACIBV010000001">
    <property type="protein sequence ID" value="MBB3730577.1"/>
    <property type="molecule type" value="Genomic_DNA"/>
</dbReference>
<dbReference type="RefSeq" id="WP_183655460.1">
    <property type="nucleotide sequence ID" value="NZ_BAAAXX010000063.1"/>
</dbReference>
<proteinExistence type="predicted"/>
<evidence type="ECO:0000256" key="1">
    <source>
        <dbReference type="SAM" id="MobiDB-lite"/>
    </source>
</evidence>
<dbReference type="GeneID" id="95392714"/>
<protein>
    <submittedName>
        <fullName evidence="3">Uncharacterized protein</fullName>
    </submittedName>
</protein>
<keyword evidence="2" id="KW-0472">Membrane</keyword>
<gene>
    <name evidence="3" type="ORF">FHR33_006437</name>
</gene>
<feature type="compositionally biased region" description="Basic and acidic residues" evidence="1">
    <location>
        <begin position="612"/>
        <end position="642"/>
    </location>
</feature>
<feature type="compositionally biased region" description="Pro residues" evidence="1">
    <location>
        <begin position="115"/>
        <end position="131"/>
    </location>
</feature>
<feature type="compositionally biased region" description="Low complexity" evidence="1">
    <location>
        <begin position="100"/>
        <end position="114"/>
    </location>
</feature>